<dbReference type="RefSeq" id="WP_235942894.1">
    <property type="nucleotide sequence ID" value="NZ_JBBHKQ010000002.1"/>
</dbReference>
<dbReference type="PROSITE" id="PS51318">
    <property type="entry name" value="TAT"/>
    <property type="match status" value="1"/>
</dbReference>
<comment type="caution">
    <text evidence="1">The sequence shown here is derived from an EMBL/GenBank/DDBJ whole genome shotgun (WGS) entry which is preliminary data.</text>
</comment>
<dbReference type="EMBL" id="JBBHKQ010000002">
    <property type="protein sequence ID" value="MEJ5902243.1"/>
    <property type="molecule type" value="Genomic_DNA"/>
</dbReference>
<accession>A0ABD5K477</accession>
<sequence length="101" mass="10878">MDFMRRSFLLSGAVLVLVVSACQKEQVPAAPEAQAGICKKDVAETLAGMDRLTDDAAMQLTGATIVRQVKPGDPVTMDFRQERITIETDATTGKISRAYCG</sequence>
<dbReference type="Proteomes" id="UP001362311">
    <property type="component" value="Unassembled WGS sequence"/>
</dbReference>
<evidence type="ECO:0000313" key="2">
    <source>
        <dbReference type="Proteomes" id="UP001362311"/>
    </source>
</evidence>
<dbReference type="InterPro" id="IPR021719">
    <property type="entry name" value="Prot_inh_I78"/>
</dbReference>
<dbReference type="AlphaFoldDB" id="A0ABD5K477"/>
<dbReference type="Pfam" id="PF11720">
    <property type="entry name" value="Inhibitor_I78"/>
    <property type="match status" value="1"/>
</dbReference>
<protein>
    <submittedName>
        <fullName evidence="1">I78 family peptidase inhibitor</fullName>
    </submittedName>
</protein>
<dbReference type="Gene3D" id="3.30.10.10">
    <property type="entry name" value="Trypsin Inhibitor V, subunit A"/>
    <property type="match status" value="1"/>
</dbReference>
<dbReference type="PROSITE" id="PS51257">
    <property type="entry name" value="PROKAR_LIPOPROTEIN"/>
    <property type="match status" value="1"/>
</dbReference>
<name>A0ABD5K477_9HYPH</name>
<evidence type="ECO:0000313" key="1">
    <source>
        <dbReference type="EMBL" id="MEJ5902243.1"/>
    </source>
</evidence>
<gene>
    <name evidence="1" type="ORF">WIX40_19260</name>
</gene>
<dbReference type="InterPro" id="IPR006311">
    <property type="entry name" value="TAT_signal"/>
</dbReference>
<proteinExistence type="predicted"/>
<reference evidence="1 2" key="1">
    <citation type="submission" date="2024-03" db="EMBL/GenBank/DDBJ databases">
        <title>Reference genomes for the five species model microbial community.</title>
        <authorList>
            <person name="Padfield D."/>
        </authorList>
    </citation>
    <scope>NUCLEOTIDE SEQUENCE [LARGE SCALE GENOMIC DNA]</scope>
    <source>
        <strain evidence="1 2">AB1</strain>
    </source>
</reference>
<organism evidence="1 2">
    <name type="scientific">Ochrobactrum teleogrylli</name>
    <dbReference type="NCBI Taxonomy" id="2479765"/>
    <lineage>
        <taxon>Bacteria</taxon>
        <taxon>Pseudomonadati</taxon>
        <taxon>Pseudomonadota</taxon>
        <taxon>Alphaproteobacteria</taxon>
        <taxon>Hyphomicrobiales</taxon>
        <taxon>Brucellaceae</taxon>
        <taxon>Brucella/Ochrobactrum group</taxon>
        <taxon>Ochrobactrum</taxon>
    </lineage>
</organism>